<comment type="caution">
    <text evidence="1">The sequence shown here is derived from an EMBL/GenBank/DDBJ whole genome shotgun (WGS) entry which is preliminary data.</text>
</comment>
<dbReference type="RefSeq" id="WP_168007529.1">
    <property type="nucleotide sequence ID" value="NZ_JAATEP010000003.1"/>
</dbReference>
<proteinExistence type="predicted"/>
<organism evidence="1 2">
    <name type="scientific">Nonomuraea composti</name>
    <dbReference type="NCBI Taxonomy" id="2720023"/>
    <lineage>
        <taxon>Bacteria</taxon>
        <taxon>Bacillati</taxon>
        <taxon>Actinomycetota</taxon>
        <taxon>Actinomycetes</taxon>
        <taxon>Streptosporangiales</taxon>
        <taxon>Streptosporangiaceae</taxon>
        <taxon>Nonomuraea</taxon>
    </lineage>
</organism>
<dbReference type="EMBL" id="JAATEP010000003">
    <property type="protein sequence ID" value="NJP88953.1"/>
    <property type="molecule type" value="Genomic_DNA"/>
</dbReference>
<evidence type="ECO:0000313" key="1">
    <source>
        <dbReference type="EMBL" id="NJP88953.1"/>
    </source>
</evidence>
<sequence>MTADSKQEAAGMFARATSHPAAARFPFETALIRPAHEIRLRHARERATAQALLARAAETFERLGAAGWAERAGAELRILGAAPSASAPYTSLTWQEQRIADLAAAWPAQQTSLLTRDTEIMD</sequence>
<keyword evidence="2" id="KW-1185">Reference proteome</keyword>
<dbReference type="Proteomes" id="UP000696294">
    <property type="component" value="Unassembled WGS sequence"/>
</dbReference>
<evidence type="ECO:0000313" key="2">
    <source>
        <dbReference type="Proteomes" id="UP000696294"/>
    </source>
</evidence>
<name>A0ABX1B182_9ACTN</name>
<accession>A0ABX1B182</accession>
<protein>
    <submittedName>
        <fullName evidence="1">Uncharacterized protein</fullName>
    </submittedName>
</protein>
<reference evidence="1 2" key="1">
    <citation type="submission" date="2020-03" db="EMBL/GenBank/DDBJ databases">
        <title>WGS of actinomycetes isolated from Thailand.</title>
        <authorList>
            <person name="Thawai C."/>
        </authorList>
    </citation>
    <scope>NUCLEOTIDE SEQUENCE [LARGE SCALE GENOMIC DNA]</scope>
    <source>
        <strain evidence="1 2">FMUSA5-5</strain>
    </source>
</reference>
<gene>
    <name evidence="1" type="ORF">HCN51_05695</name>
</gene>